<feature type="transmembrane region" description="Helical" evidence="6">
    <location>
        <begin position="18"/>
        <end position="39"/>
    </location>
</feature>
<dbReference type="FunFam" id="3.40.1490.10:FF:000001">
    <property type="entry name" value="Peptidyl-tRNA hydrolase 2"/>
    <property type="match status" value="1"/>
</dbReference>
<comment type="caution">
    <text evidence="7">The sequence shown here is derived from an EMBL/GenBank/DDBJ whole genome shotgun (WGS) entry which is preliminary data.</text>
</comment>
<dbReference type="SUPFAM" id="SSF102462">
    <property type="entry name" value="Peptidyl-tRNA hydrolase II"/>
    <property type="match status" value="1"/>
</dbReference>
<feature type="region of interest" description="Disordered" evidence="5">
    <location>
        <begin position="51"/>
        <end position="78"/>
    </location>
</feature>
<dbReference type="AlphaFoldDB" id="A0A086JEV6"/>
<evidence type="ECO:0000313" key="8">
    <source>
        <dbReference type="Proteomes" id="UP000028837"/>
    </source>
</evidence>
<dbReference type="OrthoDB" id="1733656at2759"/>
<gene>
    <name evidence="7" type="ORF">TGDOM2_211240</name>
</gene>
<comment type="similarity">
    <text evidence="3">Belongs to the PTH2 family.</text>
</comment>
<evidence type="ECO:0000256" key="1">
    <source>
        <dbReference type="ARBA" id="ARBA00013260"/>
    </source>
</evidence>
<dbReference type="VEuPathDB" id="ToxoDB:TGDOM2_211240"/>
<dbReference type="GO" id="GO:0005829">
    <property type="term" value="C:cytosol"/>
    <property type="evidence" value="ECO:0007669"/>
    <property type="project" value="TreeGrafter"/>
</dbReference>
<organism evidence="7 8">
    <name type="scientific">Toxoplasma gondii GAB2-2007-GAL-DOM2</name>
    <dbReference type="NCBI Taxonomy" id="1130820"/>
    <lineage>
        <taxon>Eukaryota</taxon>
        <taxon>Sar</taxon>
        <taxon>Alveolata</taxon>
        <taxon>Apicomplexa</taxon>
        <taxon>Conoidasida</taxon>
        <taxon>Coccidia</taxon>
        <taxon>Eucoccidiorida</taxon>
        <taxon>Eimeriorina</taxon>
        <taxon>Sarcocystidae</taxon>
        <taxon>Toxoplasma</taxon>
    </lineage>
</organism>
<reference evidence="7 8" key="1">
    <citation type="submission" date="2014-02" db="EMBL/GenBank/DDBJ databases">
        <authorList>
            <person name="Sibley D."/>
            <person name="Venepally P."/>
            <person name="Karamycheva S."/>
            <person name="Hadjithomas M."/>
            <person name="Khan A."/>
            <person name="Brunk B."/>
            <person name="Roos D."/>
            <person name="Caler E."/>
            <person name="Lorenzi H."/>
        </authorList>
    </citation>
    <scope>NUCLEOTIDE SEQUENCE [LARGE SCALE GENOMIC DNA]</scope>
    <source>
        <strain evidence="7 8">GAB2-2007-GAL-DOM2</strain>
    </source>
</reference>
<feature type="compositionally biased region" description="Acidic residues" evidence="5">
    <location>
        <begin position="69"/>
        <end position="78"/>
    </location>
</feature>
<evidence type="ECO:0000256" key="3">
    <source>
        <dbReference type="ARBA" id="ARBA00038050"/>
    </source>
</evidence>
<dbReference type="Gene3D" id="3.40.1490.10">
    <property type="entry name" value="Bit1"/>
    <property type="match status" value="1"/>
</dbReference>
<dbReference type="NCBIfam" id="TIGR00283">
    <property type="entry name" value="arch_pth2"/>
    <property type="match status" value="1"/>
</dbReference>
<evidence type="ECO:0000256" key="4">
    <source>
        <dbReference type="ARBA" id="ARBA00048707"/>
    </source>
</evidence>
<keyword evidence="6" id="KW-0472">Membrane</keyword>
<comment type="catalytic activity">
    <reaction evidence="4">
        <text>an N-acyl-L-alpha-aminoacyl-tRNA + H2O = an N-acyl-L-amino acid + a tRNA + H(+)</text>
        <dbReference type="Rhea" id="RHEA:54448"/>
        <dbReference type="Rhea" id="RHEA-COMP:10123"/>
        <dbReference type="Rhea" id="RHEA-COMP:13883"/>
        <dbReference type="ChEBI" id="CHEBI:15377"/>
        <dbReference type="ChEBI" id="CHEBI:15378"/>
        <dbReference type="ChEBI" id="CHEBI:59874"/>
        <dbReference type="ChEBI" id="CHEBI:78442"/>
        <dbReference type="ChEBI" id="CHEBI:138191"/>
        <dbReference type="EC" id="3.1.1.29"/>
    </reaction>
</comment>
<dbReference type="Pfam" id="PF01981">
    <property type="entry name" value="PTH2"/>
    <property type="match status" value="1"/>
</dbReference>
<feature type="compositionally biased region" description="Basic and acidic residues" evidence="5">
    <location>
        <begin position="58"/>
        <end position="68"/>
    </location>
</feature>
<dbReference type="InterPro" id="IPR023476">
    <property type="entry name" value="Pep_tRNA_hydro_II_dom_sf"/>
</dbReference>
<dbReference type="PANTHER" id="PTHR12649:SF11">
    <property type="entry name" value="PEPTIDYL-TRNA HYDROLASE 2, MITOCHONDRIAL"/>
    <property type="match status" value="1"/>
</dbReference>
<dbReference type="CDD" id="cd02430">
    <property type="entry name" value="PTH2"/>
    <property type="match status" value="1"/>
</dbReference>
<proteinExistence type="inferred from homology"/>
<dbReference type="NCBIfam" id="NF003314">
    <property type="entry name" value="PRK04322.1"/>
    <property type="match status" value="1"/>
</dbReference>
<dbReference type="InterPro" id="IPR002833">
    <property type="entry name" value="PTH2"/>
</dbReference>
<dbReference type="EMBL" id="AHZU02001602">
    <property type="protein sequence ID" value="KFG30674.1"/>
    <property type="molecule type" value="Genomic_DNA"/>
</dbReference>
<keyword evidence="2 7" id="KW-0378">Hydrolase</keyword>
<protein>
    <recommendedName>
        <fullName evidence="1">peptidyl-tRNA hydrolase</fullName>
        <ecNumber evidence="1">3.1.1.29</ecNumber>
    </recommendedName>
</protein>
<evidence type="ECO:0000256" key="6">
    <source>
        <dbReference type="SAM" id="Phobius"/>
    </source>
</evidence>
<keyword evidence="6" id="KW-0812">Transmembrane</keyword>
<sequence length="195" mass="21139">MHAWTDWRLGLPAEAGTLWWIFLWLSLGACLGLLAAASLRRFPNISRRPRLQNASKVTQREGDAKSDPESGDSEDEDGESFKMVLCVRQDLSMGKGKIAAQCGHATLGAYRQAARRQDPFLAPWTMSGQKKIAVKIKDETEMLALHAEAKKKGVNAYAVCDAGRTQVPAGSLTVLAVGPGPESLVDDVTGHLKLL</sequence>
<evidence type="ECO:0000313" key="7">
    <source>
        <dbReference type="EMBL" id="KFG30674.1"/>
    </source>
</evidence>
<dbReference type="PANTHER" id="PTHR12649">
    <property type="entry name" value="PEPTIDYL-TRNA HYDROLASE 2"/>
    <property type="match status" value="1"/>
</dbReference>
<name>A0A086JEV6_TOXGO</name>
<dbReference type="GO" id="GO:0004045">
    <property type="term" value="F:peptidyl-tRNA hydrolase activity"/>
    <property type="evidence" value="ECO:0007669"/>
    <property type="project" value="UniProtKB-EC"/>
</dbReference>
<accession>A0A086JEV6</accession>
<evidence type="ECO:0000256" key="2">
    <source>
        <dbReference type="ARBA" id="ARBA00022801"/>
    </source>
</evidence>
<dbReference type="GO" id="GO:0005739">
    <property type="term" value="C:mitochondrion"/>
    <property type="evidence" value="ECO:0007669"/>
    <property type="project" value="TreeGrafter"/>
</dbReference>
<dbReference type="Proteomes" id="UP000028837">
    <property type="component" value="Unassembled WGS sequence"/>
</dbReference>
<dbReference type="EC" id="3.1.1.29" evidence="1"/>
<keyword evidence="6" id="KW-1133">Transmembrane helix</keyword>
<evidence type="ECO:0000256" key="5">
    <source>
        <dbReference type="SAM" id="MobiDB-lite"/>
    </source>
</evidence>